<reference evidence="3" key="2">
    <citation type="journal article" date="2008" name="Nucleic Acids Res.">
        <title>The rice annotation project database (RAP-DB): 2008 update.</title>
        <authorList>
            <consortium name="The rice annotation project (RAP)"/>
        </authorList>
    </citation>
    <scope>GENOME REANNOTATION</scope>
    <source>
        <strain evidence="3">cv. Nipponbare</strain>
    </source>
</reference>
<evidence type="ECO:0000313" key="2">
    <source>
        <dbReference type="EMBL" id="BAD17188.1"/>
    </source>
</evidence>
<organism evidence="2 3">
    <name type="scientific">Oryza sativa subsp. japonica</name>
    <name type="common">Rice</name>
    <dbReference type="NCBI Taxonomy" id="39947"/>
    <lineage>
        <taxon>Eukaryota</taxon>
        <taxon>Viridiplantae</taxon>
        <taxon>Streptophyta</taxon>
        <taxon>Embryophyta</taxon>
        <taxon>Tracheophyta</taxon>
        <taxon>Spermatophyta</taxon>
        <taxon>Magnoliopsida</taxon>
        <taxon>Liliopsida</taxon>
        <taxon>Poales</taxon>
        <taxon>Poaceae</taxon>
        <taxon>BOP clade</taxon>
        <taxon>Oryzoideae</taxon>
        <taxon>Oryzeae</taxon>
        <taxon>Oryzinae</taxon>
        <taxon>Oryza</taxon>
        <taxon>Oryza sativa</taxon>
    </lineage>
</organism>
<dbReference type="AlphaFoldDB" id="Q6Z6K5"/>
<accession>Q6Z6K5</accession>
<dbReference type="Proteomes" id="UP000000763">
    <property type="component" value="Chromosome 2"/>
</dbReference>
<sequence>MSLLKRSEESTVGQCVKPGKVGCRNPLDFNLEAAATVVLNSRLRLQSSSEAERAEQEKGEIKEEWRQDWQKNWRQT</sequence>
<evidence type="ECO:0000313" key="3">
    <source>
        <dbReference type="Proteomes" id="UP000000763"/>
    </source>
</evidence>
<feature type="region of interest" description="Disordered" evidence="1">
    <location>
        <begin position="46"/>
        <end position="76"/>
    </location>
</feature>
<evidence type="ECO:0000256" key="1">
    <source>
        <dbReference type="SAM" id="MobiDB-lite"/>
    </source>
</evidence>
<protein>
    <submittedName>
        <fullName evidence="2">Uncharacterized protein</fullName>
    </submittedName>
</protein>
<reference evidence="3" key="1">
    <citation type="journal article" date="2005" name="Nature">
        <title>The map-based sequence of the rice genome.</title>
        <authorList>
            <consortium name="International rice genome sequencing project (IRGSP)"/>
            <person name="Matsumoto T."/>
            <person name="Wu J."/>
            <person name="Kanamori H."/>
            <person name="Katayose Y."/>
            <person name="Fujisawa M."/>
            <person name="Namiki N."/>
            <person name="Mizuno H."/>
            <person name="Yamamoto K."/>
            <person name="Antonio B.A."/>
            <person name="Baba T."/>
            <person name="Sakata K."/>
            <person name="Nagamura Y."/>
            <person name="Aoki H."/>
            <person name="Arikawa K."/>
            <person name="Arita K."/>
            <person name="Bito T."/>
            <person name="Chiden Y."/>
            <person name="Fujitsuka N."/>
            <person name="Fukunaka R."/>
            <person name="Hamada M."/>
            <person name="Harada C."/>
            <person name="Hayashi A."/>
            <person name="Hijishita S."/>
            <person name="Honda M."/>
            <person name="Hosokawa S."/>
            <person name="Ichikawa Y."/>
            <person name="Idonuma A."/>
            <person name="Iijima M."/>
            <person name="Ikeda M."/>
            <person name="Ikeno M."/>
            <person name="Ito K."/>
            <person name="Ito S."/>
            <person name="Ito T."/>
            <person name="Ito Y."/>
            <person name="Ito Y."/>
            <person name="Iwabuchi A."/>
            <person name="Kamiya K."/>
            <person name="Karasawa W."/>
            <person name="Kurita K."/>
            <person name="Katagiri S."/>
            <person name="Kikuta A."/>
            <person name="Kobayashi H."/>
            <person name="Kobayashi N."/>
            <person name="Machita K."/>
            <person name="Maehara T."/>
            <person name="Masukawa M."/>
            <person name="Mizubayashi T."/>
            <person name="Mukai Y."/>
            <person name="Nagasaki H."/>
            <person name="Nagata Y."/>
            <person name="Naito S."/>
            <person name="Nakashima M."/>
            <person name="Nakama Y."/>
            <person name="Nakamichi Y."/>
            <person name="Nakamura M."/>
            <person name="Meguro A."/>
            <person name="Negishi M."/>
            <person name="Ohta I."/>
            <person name="Ohta T."/>
            <person name="Okamoto M."/>
            <person name="Ono N."/>
            <person name="Saji S."/>
            <person name="Sakaguchi M."/>
            <person name="Sakai K."/>
            <person name="Shibata M."/>
            <person name="Shimokawa T."/>
            <person name="Song J."/>
            <person name="Takazaki Y."/>
            <person name="Terasawa K."/>
            <person name="Tsugane M."/>
            <person name="Tsuji K."/>
            <person name="Ueda S."/>
            <person name="Waki K."/>
            <person name="Yamagata H."/>
            <person name="Yamamoto M."/>
            <person name="Yamamoto S."/>
            <person name="Yamane H."/>
            <person name="Yoshiki S."/>
            <person name="Yoshihara R."/>
            <person name="Yukawa K."/>
            <person name="Zhong H."/>
            <person name="Yano M."/>
            <person name="Yuan Q."/>
            <person name="Ouyang S."/>
            <person name="Liu J."/>
            <person name="Jones K.M."/>
            <person name="Gansberger K."/>
            <person name="Moffat K."/>
            <person name="Hill J."/>
            <person name="Bera J."/>
            <person name="Fadrosh D."/>
            <person name="Jin S."/>
            <person name="Johri S."/>
            <person name="Kim M."/>
            <person name="Overton L."/>
            <person name="Reardon M."/>
            <person name="Tsitrin T."/>
            <person name="Vuong H."/>
            <person name="Weaver B."/>
            <person name="Ciecko A."/>
            <person name="Tallon L."/>
            <person name="Jackson J."/>
            <person name="Pai G."/>
            <person name="Aken S.V."/>
            <person name="Utterback T."/>
            <person name="Reidmuller S."/>
            <person name="Feldblyum T."/>
            <person name="Hsiao J."/>
            <person name="Zismann V."/>
            <person name="Iobst S."/>
            <person name="de Vazeille A.R."/>
            <person name="Buell C.R."/>
            <person name="Ying K."/>
            <person name="Li Y."/>
            <person name="Lu T."/>
            <person name="Huang Y."/>
            <person name="Zhao Q."/>
            <person name="Feng Q."/>
            <person name="Zhang L."/>
            <person name="Zhu J."/>
            <person name="Weng Q."/>
            <person name="Mu J."/>
            <person name="Lu Y."/>
            <person name="Fan D."/>
            <person name="Liu Y."/>
            <person name="Guan J."/>
            <person name="Zhang Y."/>
            <person name="Yu S."/>
            <person name="Liu X."/>
            <person name="Zhang Y."/>
            <person name="Hong G."/>
            <person name="Han B."/>
            <person name="Choisne N."/>
            <person name="Demange N."/>
            <person name="Orjeda G."/>
            <person name="Samain S."/>
            <person name="Cattolico L."/>
            <person name="Pelletier E."/>
            <person name="Couloux A."/>
            <person name="Segurens B."/>
            <person name="Wincker P."/>
            <person name="D'Hont A."/>
            <person name="Scarpelli C."/>
            <person name="Weissenbach J."/>
            <person name="Salanoubat M."/>
            <person name="Quetier F."/>
            <person name="Yu Y."/>
            <person name="Kim H.R."/>
            <person name="Rambo T."/>
            <person name="Currie J."/>
            <person name="Collura K."/>
            <person name="Luo M."/>
            <person name="Yang T."/>
            <person name="Ammiraju J.S.S."/>
            <person name="Engler F."/>
            <person name="Soderlund C."/>
            <person name="Wing R.A."/>
            <person name="Palmer L.E."/>
            <person name="de la Bastide M."/>
            <person name="Spiegel L."/>
            <person name="Nascimento L."/>
            <person name="Zutavern T."/>
            <person name="O'Shaughnessy A."/>
            <person name="Dike S."/>
            <person name="Dedhia N."/>
            <person name="Preston R."/>
            <person name="Balija V."/>
            <person name="McCombie W.R."/>
            <person name="Chow T."/>
            <person name="Chen H."/>
            <person name="Chung M."/>
            <person name="Chen C."/>
            <person name="Shaw J."/>
            <person name="Wu H."/>
            <person name="Hsiao K."/>
            <person name="Chao Y."/>
            <person name="Chu M."/>
            <person name="Cheng C."/>
            <person name="Hour A."/>
            <person name="Lee P."/>
            <person name="Lin S."/>
            <person name="Lin Y."/>
            <person name="Liou J."/>
            <person name="Liu S."/>
            <person name="Hsing Y."/>
            <person name="Raghuvanshi S."/>
            <person name="Mohanty A."/>
            <person name="Bharti A.K."/>
            <person name="Gaur A."/>
            <person name="Gupta V."/>
            <person name="Kumar D."/>
            <person name="Ravi V."/>
            <person name="Vij S."/>
            <person name="Kapur A."/>
            <person name="Khurana P."/>
            <person name="Khurana P."/>
            <person name="Khurana J.P."/>
            <person name="Tyagi A.K."/>
            <person name="Gaikwad K."/>
            <person name="Singh A."/>
            <person name="Dalal V."/>
            <person name="Srivastava S."/>
            <person name="Dixit A."/>
            <person name="Pal A.K."/>
            <person name="Ghazi I.A."/>
            <person name="Yadav M."/>
            <person name="Pandit A."/>
            <person name="Bhargava A."/>
            <person name="Sureshbabu K."/>
            <person name="Batra K."/>
            <person name="Sharma T.R."/>
            <person name="Mohapatra T."/>
            <person name="Singh N.K."/>
            <person name="Messing J."/>
            <person name="Nelson A.B."/>
            <person name="Fuks G."/>
            <person name="Kavchok S."/>
            <person name="Keizer G."/>
            <person name="Linton E."/>
            <person name="Llaca V."/>
            <person name="Song R."/>
            <person name="Tanyolac B."/>
            <person name="Young S."/>
            <person name="Ho-Il K."/>
            <person name="Hahn J.H."/>
            <person name="Sangsakoo G."/>
            <person name="Vanavichit A."/>
            <person name="de Mattos Luiz.A.T."/>
            <person name="Zimmer P.D."/>
            <person name="Malone G."/>
            <person name="Dellagostin O."/>
            <person name="de Oliveira A.C."/>
            <person name="Bevan M."/>
            <person name="Bancroft I."/>
            <person name="Minx P."/>
            <person name="Cordum H."/>
            <person name="Wilson R."/>
            <person name="Cheng Z."/>
            <person name="Jin W."/>
            <person name="Jiang J."/>
            <person name="Leong S.A."/>
            <person name="Iwama H."/>
            <person name="Gojobori T."/>
            <person name="Itoh T."/>
            <person name="Niimura Y."/>
            <person name="Fujii Y."/>
            <person name="Habara T."/>
            <person name="Sakai H."/>
            <person name="Sato Y."/>
            <person name="Wilson G."/>
            <person name="Kumar K."/>
            <person name="McCouch S."/>
            <person name="Juretic N."/>
            <person name="Hoen D."/>
            <person name="Wright S."/>
            <person name="Bruskiewich R."/>
            <person name="Bureau T."/>
            <person name="Miyao A."/>
            <person name="Hirochika H."/>
            <person name="Nishikawa T."/>
            <person name="Kadowaki K."/>
            <person name="Sugiura M."/>
            <person name="Burr B."/>
            <person name="Sasaki T."/>
        </authorList>
    </citation>
    <scope>NUCLEOTIDE SEQUENCE [LARGE SCALE GENOMIC DNA]</scope>
    <source>
        <strain evidence="3">cv. Nipponbare</strain>
    </source>
</reference>
<name>Q6Z6K5_ORYSJ</name>
<gene>
    <name evidence="2" type="primary">P0027A02.22</name>
</gene>
<dbReference type="EMBL" id="AP004996">
    <property type="protein sequence ID" value="BAD17188.1"/>
    <property type="molecule type" value="Genomic_DNA"/>
</dbReference>
<proteinExistence type="predicted"/>
<feature type="compositionally biased region" description="Basic and acidic residues" evidence="1">
    <location>
        <begin position="50"/>
        <end position="76"/>
    </location>
</feature>